<sequence length="88" mass="9687">MLAGDNIDLAEWIATPVVLMTGMKTAAAPQAKLHIAYKEALDRLGNLDYKEYQARKHLEGNRAGKLLAWLPRYDSAHVPITAIRDGTG</sequence>
<protein>
    <submittedName>
        <fullName evidence="1">Uncharacterized protein</fullName>
    </submittedName>
</protein>
<accession>A0AAV7TSB6</accession>
<comment type="caution">
    <text evidence="1">The sequence shown here is derived from an EMBL/GenBank/DDBJ whole genome shotgun (WGS) entry which is preliminary data.</text>
</comment>
<name>A0AAV7TSB6_PLEWA</name>
<keyword evidence="2" id="KW-1185">Reference proteome</keyword>
<reference evidence="1" key="1">
    <citation type="journal article" date="2022" name="bioRxiv">
        <title>Sequencing and chromosome-scale assembly of the giantPleurodeles waltlgenome.</title>
        <authorList>
            <person name="Brown T."/>
            <person name="Elewa A."/>
            <person name="Iarovenko S."/>
            <person name="Subramanian E."/>
            <person name="Araus A.J."/>
            <person name="Petzold A."/>
            <person name="Susuki M."/>
            <person name="Suzuki K.-i.T."/>
            <person name="Hayashi T."/>
            <person name="Toyoda A."/>
            <person name="Oliveira C."/>
            <person name="Osipova E."/>
            <person name="Leigh N.D."/>
            <person name="Simon A."/>
            <person name="Yun M.H."/>
        </authorList>
    </citation>
    <scope>NUCLEOTIDE SEQUENCE</scope>
    <source>
        <strain evidence="1">20211129_DDA</strain>
        <tissue evidence="1">Liver</tissue>
    </source>
</reference>
<gene>
    <name evidence="1" type="ORF">NDU88_003807</name>
</gene>
<dbReference type="EMBL" id="JANPWB010000006">
    <property type="protein sequence ID" value="KAJ1178562.1"/>
    <property type="molecule type" value="Genomic_DNA"/>
</dbReference>
<organism evidence="1 2">
    <name type="scientific">Pleurodeles waltl</name>
    <name type="common">Iberian ribbed newt</name>
    <dbReference type="NCBI Taxonomy" id="8319"/>
    <lineage>
        <taxon>Eukaryota</taxon>
        <taxon>Metazoa</taxon>
        <taxon>Chordata</taxon>
        <taxon>Craniata</taxon>
        <taxon>Vertebrata</taxon>
        <taxon>Euteleostomi</taxon>
        <taxon>Amphibia</taxon>
        <taxon>Batrachia</taxon>
        <taxon>Caudata</taxon>
        <taxon>Salamandroidea</taxon>
        <taxon>Salamandridae</taxon>
        <taxon>Pleurodelinae</taxon>
        <taxon>Pleurodeles</taxon>
    </lineage>
</organism>
<dbReference type="Proteomes" id="UP001066276">
    <property type="component" value="Chromosome 3_2"/>
</dbReference>
<dbReference type="AlphaFoldDB" id="A0AAV7TSB6"/>
<evidence type="ECO:0000313" key="2">
    <source>
        <dbReference type="Proteomes" id="UP001066276"/>
    </source>
</evidence>
<proteinExistence type="predicted"/>
<evidence type="ECO:0000313" key="1">
    <source>
        <dbReference type="EMBL" id="KAJ1178562.1"/>
    </source>
</evidence>